<dbReference type="AlphaFoldDB" id="A0A913Y5N7"/>
<evidence type="ECO:0000313" key="2">
    <source>
        <dbReference type="EnsemblMetazoa" id="XP_020914783.1"/>
    </source>
</evidence>
<dbReference type="EnsemblMetazoa" id="XM_021059124.2">
    <property type="protein sequence ID" value="XP_020914783.1"/>
    <property type="gene ID" value="LOC110252316"/>
</dbReference>
<dbReference type="GO" id="GO:0071944">
    <property type="term" value="C:cell periphery"/>
    <property type="evidence" value="ECO:0007669"/>
    <property type="project" value="UniProtKB-ARBA"/>
</dbReference>
<dbReference type="FunFam" id="3.30.530.20:FF:000028">
    <property type="entry name" value="Phosphatidylinositol transfer protein 5"/>
    <property type="match status" value="1"/>
</dbReference>
<dbReference type="PANTHER" id="PTHR10658">
    <property type="entry name" value="PHOSPHATIDYLINOSITOL TRANSFER PROTEIN"/>
    <property type="match status" value="1"/>
</dbReference>
<dbReference type="SUPFAM" id="SSF55961">
    <property type="entry name" value="Bet v1-like"/>
    <property type="match status" value="1"/>
</dbReference>
<proteinExistence type="predicted"/>
<evidence type="ECO:0000259" key="1">
    <source>
        <dbReference type="Pfam" id="PF02121"/>
    </source>
</evidence>
<reference evidence="2" key="1">
    <citation type="submission" date="2022-11" db="UniProtKB">
        <authorList>
            <consortium name="EnsemblMetazoa"/>
        </authorList>
    </citation>
    <scope>IDENTIFICATION</scope>
</reference>
<dbReference type="KEGG" id="epa:110252316"/>
<dbReference type="Gene3D" id="3.30.530.20">
    <property type="match status" value="1"/>
</dbReference>
<dbReference type="OrthoDB" id="18453at2759"/>
<dbReference type="InterPro" id="IPR055261">
    <property type="entry name" value="PI_transfer_N"/>
</dbReference>
<protein>
    <recommendedName>
        <fullName evidence="1">Phosphatidylinositol transfer protein N-terminal domain-containing protein</fullName>
    </recommendedName>
</protein>
<dbReference type="PRINTS" id="PR00391">
    <property type="entry name" value="PITRANSFER"/>
</dbReference>
<dbReference type="InterPro" id="IPR023393">
    <property type="entry name" value="START-like_dom_sf"/>
</dbReference>
<dbReference type="GO" id="GO:0008526">
    <property type="term" value="F:phosphatidylinositol transfer activity"/>
    <property type="evidence" value="ECO:0007669"/>
    <property type="project" value="TreeGrafter"/>
</dbReference>
<dbReference type="GO" id="GO:0008525">
    <property type="term" value="F:phosphatidylcholine transporter activity"/>
    <property type="evidence" value="ECO:0007669"/>
    <property type="project" value="TreeGrafter"/>
</dbReference>
<dbReference type="GO" id="GO:0031210">
    <property type="term" value="F:phosphatidylcholine binding"/>
    <property type="evidence" value="ECO:0007669"/>
    <property type="project" value="TreeGrafter"/>
</dbReference>
<name>A0A913Y5N7_EXADI</name>
<accession>A0A913Y5N7</accession>
<dbReference type="GeneID" id="110252316"/>
<dbReference type="RefSeq" id="XP_020914783.1">
    <property type="nucleotide sequence ID" value="XM_021059124.2"/>
</dbReference>
<dbReference type="GO" id="GO:0005737">
    <property type="term" value="C:cytoplasm"/>
    <property type="evidence" value="ECO:0007669"/>
    <property type="project" value="UniProtKB-ARBA"/>
</dbReference>
<dbReference type="GO" id="GO:0035091">
    <property type="term" value="F:phosphatidylinositol binding"/>
    <property type="evidence" value="ECO:0007669"/>
    <property type="project" value="TreeGrafter"/>
</dbReference>
<dbReference type="InterPro" id="IPR001666">
    <property type="entry name" value="PI_transfer"/>
</dbReference>
<feature type="domain" description="Phosphatidylinositol transfer protein N-terminal" evidence="1">
    <location>
        <begin position="1"/>
        <end position="255"/>
    </location>
</feature>
<keyword evidence="3" id="KW-1185">Reference proteome</keyword>
<dbReference type="Proteomes" id="UP000887567">
    <property type="component" value="Unplaced"/>
</dbReference>
<organism evidence="2 3">
    <name type="scientific">Exaiptasia diaphana</name>
    <name type="common">Tropical sea anemone</name>
    <name type="synonym">Aiptasia pulchella</name>
    <dbReference type="NCBI Taxonomy" id="2652724"/>
    <lineage>
        <taxon>Eukaryota</taxon>
        <taxon>Metazoa</taxon>
        <taxon>Cnidaria</taxon>
        <taxon>Anthozoa</taxon>
        <taxon>Hexacorallia</taxon>
        <taxon>Actiniaria</taxon>
        <taxon>Aiptasiidae</taxon>
        <taxon>Exaiptasia</taxon>
    </lineage>
</organism>
<dbReference type="OMA" id="NPECPRM"/>
<sequence length="274" mass="31603">MVLREYQIPLPISVEEYRIGQLYAVAEASKNETGGGEGIEIVKNEPYEADSDYAKTTGNEPGQYTHKIFHLASKVPFFVRMLAPEGALEVHEKAWNAYPYCVTKYSNPYMKESFHITILTWHKDGLPEENVNAHNLTQRELASRKIISIDIANNCEVPPGDYKENEDPSTFHSIKTGRGPLGKDWKNKDDYPIMTCYKLYDVEFVWWGLQGRVESAIMGGVERLLRNFHRQLFCWIDDWFGMTIDDIRKIEDDTKAELEDLRSQGEVRGMKVQK</sequence>
<evidence type="ECO:0000313" key="3">
    <source>
        <dbReference type="Proteomes" id="UP000887567"/>
    </source>
</evidence>
<dbReference type="PANTHER" id="PTHR10658:SF11">
    <property type="entry name" value="VIBRATOR, ISOFORM B"/>
    <property type="match status" value="1"/>
</dbReference>
<dbReference type="Pfam" id="PF02121">
    <property type="entry name" value="IP_trans"/>
    <property type="match status" value="1"/>
</dbReference>